<dbReference type="AlphaFoldDB" id="A0A6N4WB67"/>
<sequence>MLADGTGGSGEFFHASRGENHIGPGLRERTSEAGTQPGTSAGDHGDPAVESEEIDHRPCLTVWLAQSTWHKFSSWDHDVT</sequence>
<gene>
    <name evidence="2" type="ORF">MANY_26390</name>
</gene>
<proteinExistence type="predicted"/>
<feature type="compositionally biased region" description="Gly residues" evidence="1">
    <location>
        <begin position="1"/>
        <end position="10"/>
    </location>
</feature>
<feature type="compositionally biased region" description="Basic and acidic residues" evidence="1">
    <location>
        <begin position="14"/>
        <end position="31"/>
    </location>
</feature>
<protein>
    <submittedName>
        <fullName evidence="2">Uncharacterized protein</fullName>
    </submittedName>
</protein>
<reference evidence="2 3" key="1">
    <citation type="journal article" date="2019" name="Emerg. Microbes Infect.">
        <title>Comprehensive subspecies identification of 175 nontuberculous mycobacteria species based on 7547 genomic profiles.</title>
        <authorList>
            <person name="Matsumoto Y."/>
            <person name="Kinjo T."/>
            <person name="Motooka D."/>
            <person name="Nabeya D."/>
            <person name="Jung N."/>
            <person name="Uechi K."/>
            <person name="Horii T."/>
            <person name="Iida T."/>
            <person name="Fujita J."/>
            <person name="Nakamura S."/>
        </authorList>
    </citation>
    <scope>NUCLEOTIDE SEQUENCE [LARGE SCALE GENOMIC DNA]</scope>
    <source>
        <strain evidence="2 3">JCM 30275</strain>
    </source>
</reference>
<organism evidence="2 3">
    <name type="scientific">Mycolicibacterium anyangense</name>
    <dbReference type="NCBI Taxonomy" id="1431246"/>
    <lineage>
        <taxon>Bacteria</taxon>
        <taxon>Bacillati</taxon>
        <taxon>Actinomycetota</taxon>
        <taxon>Actinomycetes</taxon>
        <taxon>Mycobacteriales</taxon>
        <taxon>Mycobacteriaceae</taxon>
        <taxon>Mycolicibacterium</taxon>
    </lineage>
</organism>
<evidence type="ECO:0000256" key="1">
    <source>
        <dbReference type="SAM" id="MobiDB-lite"/>
    </source>
</evidence>
<dbReference type="EMBL" id="AP022620">
    <property type="protein sequence ID" value="BBZ77302.1"/>
    <property type="molecule type" value="Genomic_DNA"/>
</dbReference>
<feature type="region of interest" description="Disordered" evidence="1">
    <location>
        <begin position="1"/>
        <end position="53"/>
    </location>
</feature>
<name>A0A6N4WB67_9MYCO</name>
<dbReference type="KEGG" id="many:MANY_26390"/>
<keyword evidence="3" id="KW-1185">Reference proteome</keyword>
<evidence type="ECO:0000313" key="3">
    <source>
        <dbReference type="Proteomes" id="UP000467249"/>
    </source>
</evidence>
<evidence type="ECO:0000313" key="2">
    <source>
        <dbReference type="EMBL" id="BBZ77302.1"/>
    </source>
</evidence>
<dbReference type="Proteomes" id="UP000467249">
    <property type="component" value="Chromosome"/>
</dbReference>
<accession>A0A6N4WB67</accession>